<evidence type="ECO:0000313" key="3">
    <source>
        <dbReference type="Proteomes" id="UP000503540"/>
    </source>
</evidence>
<reference evidence="2 3" key="1">
    <citation type="journal article" date="2019" name="ACS Chem. Biol.">
        <title>Identification and Mobilization of a Cryptic Antibiotic Biosynthesis Gene Locus from a Human-Pathogenic Nocardia Isolate.</title>
        <authorList>
            <person name="Herisse M."/>
            <person name="Ishida K."/>
            <person name="Porter J.L."/>
            <person name="Howden B."/>
            <person name="Hertweck C."/>
            <person name="Stinear T.P."/>
            <person name="Pidot S.J."/>
        </authorList>
    </citation>
    <scope>NUCLEOTIDE SEQUENCE [LARGE SCALE GENOMIC DNA]</scope>
    <source>
        <strain evidence="2 3">AUSMDU00012717</strain>
    </source>
</reference>
<dbReference type="KEGG" id="nah:F5544_30465"/>
<organism evidence="2 3">
    <name type="scientific">Nocardia arthritidis</name>
    <dbReference type="NCBI Taxonomy" id="228602"/>
    <lineage>
        <taxon>Bacteria</taxon>
        <taxon>Bacillati</taxon>
        <taxon>Actinomycetota</taxon>
        <taxon>Actinomycetes</taxon>
        <taxon>Mycobacteriales</taxon>
        <taxon>Nocardiaceae</taxon>
        <taxon>Nocardia</taxon>
    </lineage>
</organism>
<dbReference type="EMBL" id="CP046172">
    <property type="protein sequence ID" value="QIS13936.1"/>
    <property type="molecule type" value="Genomic_DNA"/>
</dbReference>
<name>A0A6G9YLN2_9NOCA</name>
<keyword evidence="3" id="KW-1185">Reference proteome</keyword>
<feature type="region of interest" description="Disordered" evidence="1">
    <location>
        <begin position="1805"/>
        <end position="1878"/>
    </location>
</feature>
<proteinExistence type="predicted"/>
<feature type="compositionally biased region" description="Polar residues" evidence="1">
    <location>
        <begin position="1837"/>
        <end position="1846"/>
    </location>
</feature>
<dbReference type="RefSeq" id="WP_167476406.1">
    <property type="nucleotide sequence ID" value="NZ_CP046172.1"/>
</dbReference>
<gene>
    <name evidence="2" type="ORF">F5544_30465</name>
</gene>
<evidence type="ECO:0000313" key="2">
    <source>
        <dbReference type="EMBL" id="QIS13936.1"/>
    </source>
</evidence>
<protein>
    <submittedName>
        <fullName evidence="2">Uncharacterized protein</fullName>
    </submittedName>
</protein>
<dbReference type="Proteomes" id="UP000503540">
    <property type="component" value="Chromosome"/>
</dbReference>
<accession>A0A6G9YLN2</accession>
<evidence type="ECO:0000256" key="1">
    <source>
        <dbReference type="SAM" id="MobiDB-lite"/>
    </source>
</evidence>
<sequence length="1878" mass="206164">MNTRNVSAESLPTPYHAAYREHDEQYPTRAWFDCERSARLWLMDKVRNGSGQIDASLSAFDPHSGRMRVLYRETDAARSIVRNDLHLLAVAVDTEPQFTGSVMADAAALKQLCLDYAWARAFAVDPSCGFAFEAWVRTGQLRVAIAEFGNHAAISRHIDVLDHLTTIDDRIGRMRDGSGSGDPRDTAAAAERVLNVLKCEGYFAVLNPIAEVDDSATSGEGQATDRARGHDDIDLAFRYRRQLSELLDTGVSVIVPTRDGQLVEVAGGQNGWRAAAVARDPVTGERIYLGDLAAAERLSGLTDALESGPALTKLGVEVDTYPPIQLSSDAIGTLSDYESSVDLTRALVRVTATRQKWISDSAEQPLALDADQREAIEALDQAAAELRSYGPRGPALDPIAEYLVEQMAAKFTAALELGIGPVDIAHATPAFSEDGPFRLDIRHSNAGFTDHQPLDTALLHGLTTKYAWRLIELAETGSFEVIEEFDAELNAIREQILSMLTAPNLVGEDAWVAQQIAKVVPRGDLARAHWERMLTELGTEVPPVDDVGEQLALAAVELTIHASRQGLHAHDYPDERADIDALTDRYRALRAEAATEGLEAAAIESIVRCAYWTATVEINSEEPDFAPPGHAVAFAQAVAPDLPELLQVPLTARFADKQSAHAWLMTLAEQHNGPYEARLRTVSRLGDGDLQEIIDGRTPDHYIRYLNQPAENRGALKFLPSVISLETAVLAPAVADYVEVVESAIDRAEGSVLRVGDPDLAETEDTLLALRTELARVLGDASGIRNEISIRVDRLMNESSWAQTHFDEFAKVIGEIDLTAEQAERLAEVEAVCHAAASTVTRRSLAEAPRRIQQRYWQAEQAALAAGVRPHHIEAIKRRGFAEPVPDSVVLDVENAAAELALLCNRPWDMEFADTRQPERIVTIGWAAGGWAAFDGIRDDEGYQIVGTTTRYRRAGDLMGDLSRGVLSEEASGIRRWPPVPVPNRIRDHLNYFDERIARLARLAPDVLPTDGRRAETCETSTDPAEVAQARFEAARNAGERVRFTDPADSDRVLEVVLHHGEWAVYEYRRNATVPGGERRVGSVAEGHAARVAELLSDLEIGAPYSAEFGRSGEHLDPIEVPEYARARLGAIQDELDTLSRAARDAAATPDRDGALPYRARIAELDERGDVTVERVEAFLCDRDARKWLRDNIDETSTVIICAEVNRANPIGNADLPLSDIKGSGQEVAQRLDLLNEALDVRMGENHSLTALFTDYESTAVRLADDRLAGLRLYLLIHLDDLRQQIREAVDTSRFGAAADEQRKRTFQIESDLAVTDWEQLSSARTHRERNQALTAIYDTAREFARLEAPGLLEHLRDLEDTARVLGVSENVIETAANRGIDAGRTAARGSLRQPESASSVADGLTYNSDLFESDGDGAVKPIADRLRAEATLAVVPSAVLEHEYWTALLDIFTVHFYDPQEPQILVTVGRDYGKWAVTQRGRVSETGLRVSEELHFDRAVSDVRDVCEHLTAPTAHGHDCRAVEIPDWVRSELSEYQAQLDHLKALQAATVDRDFTMSHADLTSRPAGQVLPVLAPILGICEQYVDDPEEIVIREDGGRHGSQHVLAVAEQRDREAIVRSLRWHGYESPDILPPAIYVTGWNSAQLDARHDALIRGAESLERQHFQFAEETVERYIRTRSRGFVEATAAESAVHQAHAARERRNVDYRWWYGDLRRSRVDLDIATTGADPRVRELLMAIDDTQHGLDALSARAAFTQTGMTAIETYRELAANRSAAVDAVRVAAKQAAHETYCRAISSEPAVRPAVHGGAAESGRSPNPEVGRSGPLPASAEATGPPNSLIQMTEPSGGVSLRADWIATSNEASKDADPGCDTGPSL</sequence>